<dbReference type="PANTHER" id="PTHR48045:SF11">
    <property type="entry name" value="UDP-GLYCOSYLTRANSFERASE 72B1"/>
    <property type="match status" value="1"/>
</dbReference>
<dbReference type="GO" id="GO:0008194">
    <property type="term" value="F:UDP-glycosyltransferase activity"/>
    <property type="evidence" value="ECO:0007669"/>
    <property type="project" value="InterPro"/>
</dbReference>
<keyword evidence="3" id="KW-1185">Reference proteome</keyword>
<dbReference type="Gene3D" id="3.40.50.2000">
    <property type="entry name" value="Glycogen Phosphorylase B"/>
    <property type="match status" value="3"/>
</dbReference>
<dbReference type="AlphaFoldDB" id="A0A068UV17"/>
<dbReference type="Proteomes" id="UP000295252">
    <property type="component" value="Chromosome X"/>
</dbReference>
<evidence type="ECO:0000256" key="1">
    <source>
        <dbReference type="ARBA" id="ARBA00022679"/>
    </source>
</evidence>
<gene>
    <name evidence="2" type="ORF">GSCOC_T00035531001</name>
</gene>
<accession>A0A068UV17</accession>
<dbReference type="Gramene" id="CDP12137">
    <property type="protein sequence ID" value="CDP12137"/>
    <property type="gene ID" value="GSCOC_T00035531001"/>
</dbReference>
<protein>
    <recommendedName>
        <fullName evidence="4">UDP-glycosyltransferases domain-containing protein</fullName>
    </recommendedName>
</protein>
<evidence type="ECO:0000313" key="2">
    <source>
        <dbReference type="EMBL" id="CDP12137.1"/>
    </source>
</evidence>
<dbReference type="PhylomeDB" id="A0A068UV17"/>
<dbReference type="SUPFAM" id="SSF53756">
    <property type="entry name" value="UDP-Glycosyltransferase/glycogen phosphorylase"/>
    <property type="match status" value="1"/>
</dbReference>
<evidence type="ECO:0008006" key="4">
    <source>
        <dbReference type="Google" id="ProtNLM"/>
    </source>
</evidence>
<name>A0A068UV17_COFCA</name>
<dbReference type="CDD" id="cd03784">
    <property type="entry name" value="GT1_Gtf-like"/>
    <property type="match status" value="1"/>
</dbReference>
<dbReference type="Pfam" id="PF00201">
    <property type="entry name" value="UDPGT"/>
    <property type="match status" value="1"/>
</dbReference>
<dbReference type="PANTHER" id="PTHR48045">
    <property type="entry name" value="UDP-GLYCOSYLTRANSFERASE 72B1"/>
    <property type="match status" value="1"/>
</dbReference>
<evidence type="ECO:0000313" key="3">
    <source>
        <dbReference type="Proteomes" id="UP000295252"/>
    </source>
</evidence>
<dbReference type="InParanoid" id="A0A068UV17"/>
<dbReference type="EMBL" id="HG739146">
    <property type="protein sequence ID" value="CDP12137.1"/>
    <property type="molecule type" value="Genomic_DNA"/>
</dbReference>
<dbReference type="OrthoDB" id="5835829at2759"/>
<keyword evidence="1" id="KW-0808">Transferase</keyword>
<sequence length="405" mass="43974">METTKQEEARHLQPHIIILPGPGLGHLIPFTELAKRLALHHNFSITFIIPTDEDTPVEVRISLTVNRSLPSPRRALVGTNFSIGSSSCSCTRICALVVDLFSLSAIDVAKEFGIPSYVFYPTTATCFSLVLHMPELDKIYPGEYRDSPEPIELPGCFLLHGKDLMDPVQDRKGKAYKRLLQIRDRYNSAQGILINSFMDLEPGPIRALKVSRVLSLKPPVYPVGPLVQGSGIISSRGSVLFVSFGSGGTLSQKQLNELAFGLEMSEERFLWAVRSPNEFAAFCGRTKEKGLVVASWAPQIQVLSHGATGGFLTHCGWNSDLESIVHGVSLIAWPLLVKVGENGLVGKEEVARLAKGLIGGEEGKGLGLKMKDLKGAAARALRGDGSSVKALAEVAHRWSSSNVQK</sequence>
<organism evidence="2 3">
    <name type="scientific">Coffea canephora</name>
    <name type="common">Robusta coffee</name>
    <dbReference type="NCBI Taxonomy" id="49390"/>
    <lineage>
        <taxon>Eukaryota</taxon>
        <taxon>Viridiplantae</taxon>
        <taxon>Streptophyta</taxon>
        <taxon>Embryophyta</taxon>
        <taxon>Tracheophyta</taxon>
        <taxon>Spermatophyta</taxon>
        <taxon>Magnoliopsida</taxon>
        <taxon>eudicotyledons</taxon>
        <taxon>Gunneridae</taxon>
        <taxon>Pentapetalae</taxon>
        <taxon>asterids</taxon>
        <taxon>lamiids</taxon>
        <taxon>Gentianales</taxon>
        <taxon>Rubiaceae</taxon>
        <taxon>Ixoroideae</taxon>
        <taxon>Gardenieae complex</taxon>
        <taxon>Bertiereae - Coffeeae clade</taxon>
        <taxon>Coffeeae</taxon>
        <taxon>Coffea</taxon>
    </lineage>
</organism>
<reference evidence="3" key="1">
    <citation type="journal article" date="2014" name="Science">
        <title>The coffee genome provides insight into the convergent evolution of caffeine biosynthesis.</title>
        <authorList>
            <person name="Denoeud F."/>
            <person name="Carretero-Paulet L."/>
            <person name="Dereeper A."/>
            <person name="Droc G."/>
            <person name="Guyot R."/>
            <person name="Pietrella M."/>
            <person name="Zheng C."/>
            <person name="Alberti A."/>
            <person name="Anthony F."/>
            <person name="Aprea G."/>
            <person name="Aury J.M."/>
            <person name="Bento P."/>
            <person name="Bernard M."/>
            <person name="Bocs S."/>
            <person name="Campa C."/>
            <person name="Cenci A."/>
            <person name="Combes M.C."/>
            <person name="Crouzillat D."/>
            <person name="Da Silva C."/>
            <person name="Daddiego L."/>
            <person name="De Bellis F."/>
            <person name="Dussert S."/>
            <person name="Garsmeur O."/>
            <person name="Gayraud T."/>
            <person name="Guignon V."/>
            <person name="Jahn K."/>
            <person name="Jamilloux V."/>
            <person name="Joet T."/>
            <person name="Labadie K."/>
            <person name="Lan T."/>
            <person name="Leclercq J."/>
            <person name="Lepelley M."/>
            <person name="Leroy T."/>
            <person name="Li L.T."/>
            <person name="Librado P."/>
            <person name="Lopez L."/>
            <person name="Munoz A."/>
            <person name="Noel B."/>
            <person name="Pallavicini A."/>
            <person name="Perrotta G."/>
            <person name="Poncet V."/>
            <person name="Pot D."/>
            <person name="Priyono X."/>
            <person name="Rigoreau M."/>
            <person name="Rouard M."/>
            <person name="Rozas J."/>
            <person name="Tranchant-Dubreuil C."/>
            <person name="VanBuren R."/>
            <person name="Zhang Q."/>
            <person name="Andrade A.C."/>
            <person name="Argout X."/>
            <person name="Bertrand B."/>
            <person name="de Kochko A."/>
            <person name="Graziosi G."/>
            <person name="Henry R.J."/>
            <person name="Jayarama X."/>
            <person name="Ming R."/>
            <person name="Nagai C."/>
            <person name="Rounsley S."/>
            <person name="Sankoff D."/>
            <person name="Giuliano G."/>
            <person name="Albert V.A."/>
            <person name="Wincker P."/>
            <person name="Lashermes P."/>
        </authorList>
    </citation>
    <scope>NUCLEOTIDE SEQUENCE [LARGE SCALE GENOMIC DNA]</scope>
    <source>
        <strain evidence="3">cv. DH200-94</strain>
    </source>
</reference>
<proteinExistence type="predicted"/>
<dbReference type="OMA" id="QKFSCEY"/>
<dbReference type="InterPro" id="IPR002213">
    <property type="entry name" value="UDP_glucos_trans"/>
</dbReference>